<evidence type="ECO:0000313" key="2">
    <source>
        <dbReference type="Proteomes" id="UP000053352"/>
    </source>
</evidence>
<dbReference type="Proteomes" id="UP000053352">
    <property type="component" value="Unassembled WGS sequence"/>
</dbReference>
<proteinExistence type="predicted"/>
<comment type="caution">
    <text evidence="1">The sequence shown here is derived from an EMBL/GenBank/DDBJ whole genome shotgun (WGS) entry which is preliminary data.</text>
</comment>
<protein>
    <submittedName>
        <fullName evidence="1">Uncharacterized protein</fullName>
    </submittedName>
</protein>
<keyword evidence="2" id="KW-1185">Reference proteome</keyword>
<dbReference type="OrthoDB" id="15352at2157"/>
<gene>
    <name evidence="1" type="ORF">CF15_00425</name>
</gene>
<dbReference type="AlphaFoldDB" id="A0A0V8RTI1"/>
<accession>A0A0V8RTI1</accession>
<dbReference type="RefSeq" id="WP_058370042.1">
    <property type="nucleotide sequence ID" value="NZ_LNTB01000001.1"/>
</dbReference>
<reference evidence="1 2" key="1">
    <citation type="submission" date="2015-11" db="EMBL/GenBank/DDBJ databases">
        <title>Genome sequence of Pyrodictium occultum PL-19, a marine hyperthermophilic archaeon isolated from Volcano, Italy.</title>
        <authorList>
            <person name="Utturkar S."/>
            <person name="Huber H."/>
            <person name="Leptihn S."/>
            <person name="Brown S."/>
            <person name="Stetter K.O."/>
            <person name="Podar M."/>
        </authorList>
    </citation>
    <scope>NUCLEOTIDE SEQUENCE [LARGE SCALE GENOMIC DNA]</scope>
    <source>
        <strain evidence="1 2">PL-19</strain>
    </source>
</reference>
<sequence>MHSLQRRQRRLEAVNQLLLPLLRGARRYYTAWRLVNPLLTGVSRVDESSDYTVTVVTLQLPASSPLVVALYTSTQESRPISPSQLQRRIRRLRSRVASLRGKVFNRADLVYIIYAPRGFTVGARRMARREAVNLASRIEDAIKALARFVGRRLARLTEKLRGRRIWGEVPLLLYALQELTVSLGAGARLVSRELAVKLAERGGTI</sequence>
<evidence type="ECO:0000313" key="1">
    <source>
        <dbReference type="EMBL" id="KSW11369.1"/>
    </source>
</evidence>
<organism evidence="1 2">
    <name type="scientific">Pyrodictium occultum</name>
    <dbReference type="NCBI Taxonomy" id="2309"/>
    <lineage>
        <taxon>Archaea</taxon>
        <taxon>Thermoproteota</taxon>
        <taxon>Thermoprotei</taxon>
        <taxon>Desulfurococcales</taxon>
        <taxon>Pyrodictiaceae</taxon>
        <taxon>Pyrodictium</taxon>
    </lineage>
</organism>
<dbReference type="EMBL" id="LNTB01000001">
    <property type="protein sequence ID" value="KSW11369.1"/>
    <property type="molecule type" value="Genomic_DNA"/>
</dbReference>
<name>A0A0V8RTI1_PYROC</name>